<evidence type="ECO:0000313" key="3">
    <source>
        <dbReference type="Proteomes" id="UP000712600"/>
    </source>
</evidence>
<evidence type="ECO:0000313" key="2">
    <source>
        <dbReference type="EMBL" id="KAF3570383.1"/>
    </source>
</evidence>
<proteinExistence type="predicted"/>
<sequence>MEGALKLREVVDREAIEGGRLSQYTDLTQPPVHEDESFCSKAEDTDTTPFPELRRKQKSSVMLCGRGLLSRIQTYLRNMLPMGPTFCK</sequence>
<dbReference type="EMBL" id="QGKX02000095">
    <property type="protein sequence ID" value="KAF3570383.1"/>
    <property type="molecule type" value="Genomic_DNA"/>
</dbReference>
<reference evidence="2" key="1">
    <citation type="submission" date="2019-12" db="EMBL/GenBank/DDBJ databases">
        <title>Genome sequencing and annotation of Brassica cretica.</title>
        <authorList>
            <person name="Studholme D.J."/>
            <person name="Sarris P."/>
        </authorList>
    </citation>
    <scope>NUCLEOTIDE SEQUENCE</scope>
    <source>
        <strain evidence="2">PFS-109/04</strain>
        <tissue evidence="2">Leaf</tissue>
    </source>
</reference>
<dbReference type="Proteomes" id="UP000712600">
    <property type="component" value="Unassembled WGS sequence"/>
</dbReference>
<dbReference type="AlphaFoldDB" id="A0A8S9RC36"/>
<gene>
    <name evidence="2" type="ORF">F2Q69_00060279</name>
</gene>
<comment type="caution">
    <text evidence="2">The sequence shown here is derived from an EMBL/GenBank/DDBJ whole genome shotgun (WGS) entry which is preliminary data.</text>
</comment>
<protein>
    <submittedName>
        <fullName evidence="2">Uncharacterized protein</fullName>
    </submittedName>
</protein>
<feature type="compositionally biased region" description="Basic and acidic residues" evidence="1">
    <location>
        <begin position="32"/>
        <end position="44"/>
    </location>
</feature>
<accession>A0A8S9RC36</accession>
<organism evidence="2 3">
    <name type="scientific">Brassica cretica</name>
    <name type="common">Mustard</name>
    <dbReference type="NCBI Taxonomy" id="69181"/>
    <lineage>
        <taxon>Eukaryota</taxon>
        <taxon>Viridiplantae</taxon>
        <taxon>Streptophyta</taxon>
        <taxon>Embryophyta</taxon>
        <taxon>Tracheophyta</taxon>
        <taxon>Spermatophyta</taxon>
        <taxon>Magnoliopsida</taxon>
        <taxon>eudicotyledons</taxon>
        <taxon>Gunneridae</taxon>
        <taxon>Pentapetalae</taxon>
        <taxon>rosids</taxon>
        <taxon>malvids</taxon>
        <taxon>Brassicales</taxon>
        <taxon>Brassicaceae</taxon>
        <taxon>Brassiceae</taxon>
        <taxon>Brassica</taxon>
    </lineage>
</organism>
<evidence type="ECO:0000256" key="1">
    <source>
        <dbReference type="SAM" id="MobiDB-lite"/>
    </source>
</evidence>
<feature type="region of interest" description="Disordered" evidence="1">
    <location>
        <begin position="21"/>
        <end position="50"/>
    </location>
</feature>
<name>A0A8S9RC36_BRACR</name>